<name>A0A1M6R5G1_XYLRU</name>
<feature type="chain" id="PRO_5009920515" evidence="2">
    <location>
        <begin position="43"/>
        <end position="120"/>
    </location>
</feature>
<keyword evidence="1" id="KW-0812">Transmembrane</keyword>
<evidence type="ECO:0000256" key="1">
    <source>
        <dbReference type="SAM" id="Phobius"/>
    </source>
</evidence>
<dbReference type="EMBL" id="FRBD01000001">
    <property type="protein sequence ID" value="SHK27721.1"/>
    <property type="molecule type" value="Genomic_DNA"/>
</dbReference>
<evidence type="ECO:0000313" key="3">
    <source>
        <dbReference type="EMBL" id="SHK27721.1"/>
    </source>
</evidence>
<sequence>MQKNWSKLCSLLKSCKTKLSYQGLRLASLALMLMMSTGYAMADAGSSAITGAVGTFKGYIDPVRNLLYVIAAVVSIIGAFNVFYKMNNGDQDVKKTIMMTIGGCAALVAMAVALPKFFGY</sequence>
<dbReference type="AlphaFoldDB" id="A0A1M6R5G1"/>
<feature type="transmembrane region" description="Helical" evidence="1">
    <location>
        <begin position="66"/>
        <end position="84"/>
    </location>
</feature>
<keyword evidence="1" id="KW-1133">Transmembrane helix</keyword>
<proteinExistence type="predicted"/>
<evidence type="ECO:0000313" key="4">
    <source>
        <dbReference type="Proteomes" id="UP000184130"/>
    </source>
</evidence>
<feature type="signal peptide" evidence="2">
    <location>
        <begin position="1"/>
        <end position="42"/>
    </location>
</feature>
<feature type="transmembrane region" description="Helical" evidence="1">
    <location>
        <begin position="96"/>
        <end position="118"/>
    </location>
</feature>
<reference evidence="3 4" key="1">
    <citation type="submission" date="2016-11" db="EMBL/GenBank/DDBJ databases">
        <authorList>
            <person name="Jaros S."/>
            <person name="Januszkiewicz K."/>
            <person name="Wedrychowicz H."/>
        </authorList>
    </citation>
    <scope>NUCLEOTIDE SEQUENCE [LARGE SCALE GENOMIC DNA]</scope>
    <source>
        <strain evidence="3 4">KHT3</strain>
    </source>
</reference>
<dbReference type="Pfam" id="PF13572">
    <property type="entry name" value="DUF4134"/>
    <property type="match status" value="1"/>
</dbReference>
<protein>
    <submittedName>
        <fullName evidence="3">Uncharacterized protein</fullName>
    </submittedName>
</protein>
<accession>A0A1M6R5G1</accession>
<keyword evidence="1" id="KW-0472">Membrane</keyword>
<evidence type="ECO:0000256" key="2">
    <source>
        <dbReference type="SAM" id="SignalP"/>
    </source>
</evidence>
<organism evidence="3 4">
    <name type="scientific">Xylanibacter ruminicola</name>
    <name type="common">Prevotella ruminicola</name>
    <dbReference type="NCBI Taxonomy" id="839"/>
    <lineage>
        <taxon>Bacteria</taxon>
        <taxon>Pseudomonadati</taxon>
        <taxon>Bacteroidota</taxon>
        <taxon>Bacteroidia</taxon>
        <taxon>Bacteroidales</taxon>
        <taxon>Prevotellaceae</taxon>
        <taxon>Xylanibacter</taxon>
    </lineage>
</organism>
<dbReference type="InterPro" id="IPR025408">
    <property type="entry name" value="DUF4134"/>
</dbReference>
<gene>
    <name evidence="3" type="ORF">SAMN05216463_10193</name>
</gene>
<dbReference type="RefSeq" id="WP_073203634.1">
    <property type="nucleotide sequence ID" value="NZ_FRBD01000001.1"/>
</dbReference>
<keyword evidence="2" id="KW-0732">Signal</keyword>
<dbReference type="Proteomes" id="UP000184130">
    <property type="component" value="Unassembled WGS sequence"/>
</dbReference>